<keyword evidence="2" id="KW-0677">Repeat</keyword>
<dbReference type="EMBL" id="BNCO01000005">
    <property type="protein sequence ID" value="GIL48096.1"/>
    <property type="molecule type" value="Genomic_DNA"/>
</dbReference>
<dbReference type="InterPro" id="IPR006652">
    <property type="entry name" value="Kelch_1"/>
</dbReference>
<dbReference type="SMART" id="SM00612">
    <property type="entry name" value="Kelch"/>
    <property type="match status" value="2"/>
</dbReference>
<proteinExistence type="predicted"/>
<dbReference type="Pfam" id="PF07707">
    <property type="entry name" value="BACK"/>
    <property type="match status" value="1"/>
</dbReference>
<reference evidence="4" key="1">
    <citation type="journal article" date="2021" name="Proc. Natl. Acad. Sci. U.S.A.">
        <title>Three genomes in the algal genus Volvox reveal the fate of a haploid sex-determining region after a transition to homothallism.</title>
        <authorList>
            <person name="Yamamoto K."/>
            <person name="Hamaji T."/>
            <person name="Kawai-Toyooka H."/>
            <person name="Matsuzaki R."/>
            <person name="Takahashi F."/>
            <person name="Nishimura Y."/>
            <person name="Kawachi M."/>
            <person name="Noguchi H."/>
            <person name="Minakuchi Y."/>
            <person name="Umen J.G."/>
            <person name="Toyoda A."/>
            <person name="Nozaki H."/>
        </authorList>
    </citation>
    <scope>NUCLEOTIDE SEQUENCE</scope>
    <source>
        <strain evidence="4">NIES-3780</strain>
    </source>
</reference>
<dbReference type="Gene3D" id="2.120.10.80">
    <property type="entry name" value="Kelch-type beta propeller"/>
    <property type="match status" value="1"/>
</dbReference>
<accession>A0A8J4AUE2</accession>
<dbReference type="InterPro" id="IPR015915">
    <property type="entry name" value="Kelch-typ_b-propeller"/>
</dbReference>
<comment type="caution">
    <text evidence="4">The sequence shown here is derived from an EMBL/GenBank/DDBJ whole genome shotgun (WGS) entry which is preliminary data.</text>
</comment>
<evidence type="ECO:0000313" key="4">
    <source>
        <dbReference type="EMBL" id="GIL48096.1"/>
    </source>
</evidence>
<feature type="domain" description="BACK" evidence="3">
    <location>
        <begin position="36"/>
        <end position="73"/>
    </location>
</feature>
<dbReference type="Proteomes" id="UP000747399">
    <property type="component" value="Unassembled WGS sequence"/>
</dbReference>
<dbReference type="SUPFAM" id="SSF117281">
    <property type="entry name" value="Kelch motif"/>
    <property type="match status" value="1"/>
</dbReference>
<gene>
    <name evidence="4" type="ORF">Vafri_4791</name>
</gene>
<name>A0A8J4AUE2_9CHLO</name>
<sequence length="465" mass="49820">MAYVCRRFSVLVRTHPSPDGPQGSSGSGSGADLRLTSLPLDLLVEVLQSEELLAECESDVLQCVLEWLAEQEPMDGPAASGCNRYPAILGGSNACGSDVRAAAARELARLVQWGALPDPPHLQLARGEHVRALAALLEAHAGEAAATQAAAAHVTAGGSRAYVGSGEACVPPATLRLRRLLMELQGVAAHDLAPCGVVDAATQRPQGVGPMAAAAGVDDIDGGSGEASKRVGPVVMADNGSGSASRRGFGAGGAGSGRRRSYLTSYLLAAGGHDASWRSVKAVEMYDPRTDQWVAGPSLLQGLSFTGSALVPRSGSGFRSGHEPGGSGIKISCGAVYLVGGTPLCSSVWRLPWGSNGPVGQGWEPCPPLLMPRAHAGVVSIAGTLTVLGGRSQVQQRTRLCRSGRTYLCAGWQRRRQRWWWWWRWQWRRQWWWWWFTRTRRWRWQHAPERGIPRPRLRAVAAAWV</sequence>
<keyword evidence="1" id="KW-0880">Kelch repeat</keyword>
<dbReference type="PANTHER" id="PTHR45632">
    <property type="entry name" value="LD33804P"/>
    <property type="match status" value="1"/>
</dbReference>
<dbReference type="PANTHER" id="PTHR45632:SF3">
    <property type="entry name" value="KELCH-LIKE PROTEIN 32"/>
    <property type="match status" value="1"/>
</dbReference>
<evidence type="ECO:0000259" key="3">
    <source>
        <dbReference type="Pfam" id="PF07707"/>
    </source>
</evidence>
<evidence type="ECO:0000256" key="1">
    <source>
        <dbReference type="ARBA" id="ARBA00022441"/>
    </source>
</evidence>
<dbReference type="Pfam" id="PF01344">
    <property type="entry name" value="Kelch_1"/>
    <property type="match status" value="1"/>
</dbReference>
<protein>
    <recommendedName>
        <fullName evidence="3">BACK domain-containing protein</fullName>
    </recommendedName>
</protein>
<evidence type="ECO:0000256" key="2">
    <source>
        <dbReference type="ARBA" id="ARBA00022737"/>
    </source>
</evidence>
<organism evidence="4 5">
    <name type="scientific">Volvox africanus</name>
    <dbReference type="NCBI Taxonomy" id="51714"/>
    <lineage>
        <taxon>Eukaryota</taxon>
        <taxon>Viridiplantae</taxon>
        <taxon>Chlorophyta</taxon>
        <taxon>core chlorophytes</taxon>
        <taxon>Chlorophyceae</taxon>
        <taxon>CS clade</taxon>
        <taxon>Chlamydomonadales</taxon>
        <taxon>Volvocaceae</taxon>
        <taxon>Volvox</taxon>
    </lineage>
</organism>
<dbReference type="InterPro" id="IPR011705">
    <property type="entry name" value="BACK"/>
</dbReference>
<evidence type="ECO:0000313" key="5">
    <source>
        <dbReference type="Proteomes" id="UP000747399"/>
    </source>
</evidence>
<dbReference type="AlphaFoldDB" id="A0A8J4AUE2"/>
<keyword evidence="5" id="KW-1185">Reference proteome</keyword>